<dbReference type="EMBL" id="BARW01001347">
    <property type="protein sequence ID" value="GAI72805.1"/>
    <property type="molecule type" value="Genomic_DNA"/>
</dbReference>
<reference evidence="1" key="1">
    <citation type="journal article" date="2014" name="Front. Microbiol.">
        <title>High frequency of phylogenetically diverse reductive dehalogenase-homologous genes in deep subseafloor sedimentary metagenomes.</title>
        <authorList>
            <person name="Kawai M."/>
            <person name="Futagami T."/>
            <person name="Toyoda A."/>
            <person name="Takaki Y."/>
            <person name="Nishi S."/>
            <person name="Hori S."/>
            <person name="Arai W."/>
            <person name="Tsubouchi T."/>
            <person name="Morono Y."/>
            <person name="Uchiyama I."/>
            <person name="Ito T."/>
            <person name="Fujiyama A."/>
            <person name="Inagaki F."/>
            <person name="Takami H."/>
        </authorList>
    </citation>
    <scope>NUCLEOTIDE SEQUENCE</scope>
    <source>
        <strain evidence="1">Expedition CK06-06</strain>
    </source>
</reference>
<organism evidence="1">
    <name type="scientific">marine sediment metagenome</name>
    <dbReference type="NCBI Taxonomy" id="412755"/>
    <lineage>
        <taxon>unclassified sequences</taxon>
        <taxon>metagenomes</taxon>
        <taxon>ecological metagenomes</taxon>
    </lineage>
</organism>
<comment type="caution">
    <text evidence="1">The sequence shown here is derived from an EMBL/GenBank/DDBJ whole genome shotgun (WGS) entry which is preliminary data.</text>
</comment>
<sequence length="40" mass="4711">MKDNPKLEKKKAREIALKHYNIEDTIHGMVALYKEVLKVD</sequence>
<evidence type="ECO:0000313" key="1">
    <source>
        <dbReference type="EMBL" id="GAI72805.1"/>
    </source>
</evidence>
<proteinExistence type="predicted"/>
<dbReference type="AlphaFoldDB" id="X1SBJ0"/>
<accession>X1SBJ0</accession>
<name>X1SBJ0_9ZZZZ</name>
<protein>
    <submittedName>
        <fullName evidence="1">Uncharacterized protein</fullName>
    </submittedName>
</protein>
<gene>
    <name evidence="1" type="ORF">S12H4_04389</name>
</gene>